<dbReference type="EMBL" id="CAAHFG010000002">
    <property type="protein sequence ID" value="VGO15242.1"/>
    <property type="molecule type" value="Genomic_DNA"/>
</dbReference>
<reference evidence="1 2" key="1">
    <citation type="submission" date="2019-04" db="EMBL/GenBank/DDBJ databases">
        <authorList>
            <person name="Van Vliet M D."/>
        </authorList>
    </citation>
    <scope>NUCLEOTIDE SEQUENCE [LARGE SCALE GENOMIC DNA]</scope>
    <source>
        <strain evidence="1 2">F1</strain>
    </source>
</reference>
<accession>A0A6C2U5A4</accession>
<dbReference type="RefSeq" id="WP_136080825.1">
    <property type="nucleotide sequence ID" value="NZ_CAAHFG010000002.1"/>
</dbReference>
<evidence type="ECO:0000313" key="1">
    <source>
        <dbReference type="EMBL" id="VGO15242.1"/>
    </source>
</evidence>
<keyword evidence="2" id="KW-1185">Reference proteome</keyword>
<gene>
    <name evidence="1" type="ORF">PDESU_03824</name>
</gene>
<evidence type="ECO:0000313" key="2">
    <source>
        <dbReference type="Proteomes" id="UP000366872"/>
    </source>
</evidence>
<sequence length="155" mass="16880">MDKTKILKAVLAELEEELRRQLKGQETAAEGATHAEAKAETKWDTCGLEQSYLARGLAKQFEKLAKGFEDLRSFRPSDFTGKPIGVGALVETEMDGYTDLFFMLECGGGTEVNVDGREITVITPESPVGAALIKKQQGETYSFRAGMEGNILSVA</sequence>
<dbReference type="AlphaFoldDB" id="A0A6C2U5A4"/>
<protein>
    <recommendedName>
        <fullName evidence="3">Transcription elongation factor GreA/GreB C-terminal domain-containing protein</fullName>
    </recommendedName>
</protein>
<organism evidence="1 2">
    <name type="scientific">Pontiella desulfatans</name>
    <dbReference type="NCBI Taxonomy" id="2750659"/>
    <lineage>
        <taxon>Bacteria</taxon>
        <taxon>Pseudomonadati</taxon>
        <taxon>Kiritimatiellota</taxon>
        <taxon>Kiritimatiellia</taxon>
        <taxon>Kiritimatiellales</taxon>
        <taxon>Pontiellaceae</taxon>
        <taxon>Pontiella</taxon>
    </lineage>
</organism>
<evidence type="ECO:0008006" key="3">
    <source>
        <dbReference type="Google" id="ProtNLM"/>
    </source>
</evidence>
<dbReference type="Proteomes" id="UP000366872">
    <property type="component" value="Unassembled WGS sequence"/>
</dbReference>
<name>A0A6C2U5A4_PONDE</name>
<proteinExistence type="predicted"/>